<dbReference type="STRING" id="318586.Pden_1239"/>
<protein>
    <submittedName>
        <fullName evidence="1">Uncharacterized protein</fullName>
    </submittedName>
</protein>
<keyword evidence="2" id="KW-1185">Reference proteome</keyword>
<name>A1B1F0_PARDP</name>
<dbReference type="KEGG" id="pde:Pden_1239"/>
<dbReference type="AlphaFoldDB" id="A1B1F0"/>
<evidence type="ECO:0000313" key="1">
    <source>
        <dbReference type="EMBL" id="ABL69344.1"/>
    </source>
</evidence>
<gene>
    <name evidence="1" type="ordered locus">Pden_1239</name>
</gene>
<evidence type="ECO:0000313" key="2">
    <source>
        <dbReference type="Proteomes" id="UP000000361"/>
    </source>
</evidence>
<organism evidence="1 2">
    <name type="scientific">Paracoccus denitrificans (strain Pd 1222)</name>
    <dbReference type="NCBI Taxonomy" id="318586"/>
    <lineage>
        <taxon>Bacteria</taxon>
        <taxon>Pseudomonadati</taxon>
        <taxon>Pseudomonadota</taxon>
        <taxon>Alphaproteobacteria</taxon>
        <taxon>Rhodobacterales</taxon>
        <taxon>Paracoccaceae</taxon>
        <taxon>Paracoccus</taxon>
    </lineage>
</organism>
<reference evidence="2" key="1">
    <citation type="submission" date="2006-12" db="EMBL/GenBank/DDBJ databases">
        <title>Complete sequence of chromosome 1 of Paracoccus denitrificans PD1222.</title>
        <authorList>
            <person name="Copeland A."/>
            <person name="Lucas S."/>
            <person name="Lapidus A."/>
            <person name="Barry K."/>
            <person name="Detter J.C."/>
            <person name="Glavina del Rio T."/>
            <person name="Hammon N."/>
            <person name="Israni S."/>
            <person name="Dalin E."/>
            <person name="Tice H."/>
            <person name="Pitluck S."/>
            <person name="Munk A.C."/>
            <person name="Brettin T."/>
            <person name="Bruce D."/>
            <person name="Han C."/>
            <person name="Tapia R."/>
            <person name="Gilna P."/>
            <person name="Schmutz J."/>
            <person name="Larimer F."/>
            <person name="Land M."/>
            <person name="Hauser L."/>
            <person name="Kyrpides N."/>
            <person name="Lykidis A."/>
            <person name="Spiro S."/>
            <person name="Richardson D.J."/>
            <person name="Moir J.W.B."/>
            <person name="Ferguson S.J."/>
            <person name="van Spanning R.J.M."/>
            <person name="Richardson P."/>
        </authorList>
    </citation>
    <scope>NUCLEOTIDE SEQUENCE [LARGE SCALE GENOMIC DNA]</scope>
    <source>
        <strain evidence="2">Pd 1222</strain>
    </source>
</reference>
<dbReference type="HOGENOM" id="CLU_2586518_0_0_5"/>
<dbReference type="EMBL" id="CP000489">
    <property type="protein sequence ID" value="ABL69344.1"/>
    <property type="molecule type" value="Genomic_DNA"/>
</dbReference>
<dbReference type="Proteomes" id="UP000000361">
    <property type="component" value="Chromosome 1"/>
</dbReference>
<proteinExistence type="predicted"/>
<sequence>MSPAREPREAFRFACSKDPPFSAKIRRYPGDSEPNPMFLRGRVCAASVMQEKTCLAGPESTQMRRFAADAKEPFKCALPG</sequence>
<dbReference type="EnsemblBacteria" id="ABL69344">
    <property type="protein sequence ID" value="ABL69344"/>
    <property type="gene ID" value="Pden_1239"/>
</dbReference>
<accession>A1B1F0</accession>